<evidence type="ECO:0000256" key="1">
    <source>
        <dbReference type="SAM" id="Phobius"/>
    </source>
</evidence>
<feature type="transmembrane region" description="Helical" evidence="1">
    <location>
        <begin position="114"/>
        <end position="141"/>
    </location>
</feature>
<proteinExistence type="predicted"/>
<accession>A0A8S9ZZG7</accession>
<dbReference type="Pfam" id="PF07690">
    <property type="entry name" value="MFS_1"/>
    <property type="match status" value="1"/>
</dbReference>
<protein>
    <submittedName>
        <fullName evidence="2">MFS domain-containing protein</fullName>
    </submittedName>
</protein>
<keyword evidence="3" id="KW-1185">Reference proteome</keyword>
<dbReference type="Proteomes" id="UP000605970">
    <property type="component" value="Unassembled WGS sequence"/>
</dbReference>
<organism evidence="2 3">
    <name type="scientific">Meloidogyne graminicola</name>
    <dbReference type="NCBI Taxonomy" id="189291"/>
    <lineage>
        <taxon>Eukaryota</taxon>
        <taxon>Metazoa</taxon>
        <taxon>Ecdysozoa</taxon>
        <taxon>Nematoda</taxon>
        <taxon>Chromadorea</taxon>
        <taxon>Rhabditida</taxon>
        <taxon>Tylenchina</taxon>
        <taxon>Tylenchomorpha</taxon>
        <taxon>Tylenchoidea</taxon>
        <taxon>Meloidogynidae</taxon>
        <taxon>Meloidogyninae</taxon>
        <taxon>Meloidogyne</taxon>
    </lineage>
</organism>
<dbReference type="InterPro" id="IPR036259">
    <property type="entry name" value="MFS_trans_sf"/>
</dbReference>
<name>A0A8S9ZZG7_9BILA</name>
<feature type="transmembrane region" description="Helical" evidence="1">
    <location>
        <begin position="355"/>
        <end position="375"/>
    </location>
</feature>
<dbReference type="OrthoDB" id="2985014at2759"/>
<dbReference type="PANTHER" id="PTHR45757">
    <property type="entry name" value="PROTEIN CBG23364-RELATED"/>
    <property type="match status" value="1"/>
</dbReference>
<dbReference type="GO" id="GO:0016020">
    <property type="term" value="C:membrane"/>
    <property type="evidence" value="ECO:0007669"/>
    <property type="project" value="TreeGrafter"/>
</dbReference>
<keyword evidence="1" id="KW-0472">Membrane</keyword>
<feature type="transmembrane region" description="Helical" evidence="1">
    <location>
        <begin position="237"/>
        <end position="256"/>
    </location>
</feature>
<feature type="transmembrane region" description="Helical" evidence="1">
    <location>
        <begin position="322"/>
        <end position="343"/>
    </location>
</feature>
<comment type="caution">
    <text evidence="2">The sequence shown here is derived from an EMBL/GenBank/DDBJ whole genome shotgun (WGS) entry which is preliminary data.</text>
</comment>
<feature type="transmembrane region" description="Helical" evidence="1">
    <location>
        <begin position="90"/>
        <end position="108"/>
    </location>
</feature>
<keyword evidence="1" id="KW-0812">Transmembrane</keyword>
<feature type="transmembrane region" description="Helical" evidence="1">
    <location>
        <begin position="153"/>
        <end position="173"/>
    </location>
</feature>
<gene>
    <name evidence="2" type="ORF">Mgra_00001752</name>
</gene>
<dbReference type="InterPro" id="IPR011701">
    <property type="entry name" value="MFS"/>
</dbReference>
<dbReference type="PANTHER" id="PTHR45757:SF11">
    <property type="entry name" value="MAJOR FACILITATOR SUPERFAMILY (MFS) PROFILE DOMAIN-CONTAINING PROTEIN"/>
    <property type="match status" value="1"/>
</dbReference>
<evidence type="ECO:0000313" key="3">
    <source>
        <dbReference type="Proteomes" id="UP000605970"/>
    </source>
</evidence>
<feature type="transmembrane region" description="Helical" evidence="1">
    <location>
        <begin position="286"/>
        <end position="310"/>
    </location>
</feature>
<dbReference type="GO" id="GO:0022857">
    <property type="term" value="F:transmembrane transporter activity"/>
    <property type="evidence" value="ECO:0007669"/>
    <property type="project" value="InterPro"/>
</dbReference>
<feature type="transmembrane region" description="Helical" evidence="1">
    <location>
        <begin position="12"/>
        <end position="32"/>
    </location>
</feature>
<keyword evidence="1" id="KW-1133">Transmembrane helix</keyword>
<dbReference type="AlphaFoldDB" id="A0A8S9ZZG7"/>
<sequence>MFNYYFLKIRYLILILSTICMIILLNFTIICMNKEEIININKIVNYNQTLPKFQQNKEEITNKFSAIQRSHLVQLLGEFLINPLINKFNIRYTITGFCLISALSTLIFPFCEKFLGFLVLCFLRILQGTCFPAEYVIISIVSRKWAPINSISTFLVLSSTHFQIGPLFTMPIAGYFCVSNFGWEGIYYLMSILTIILTILFYLFFRDCPSEHPWISENELKQIEFENIPYYEIITDWSIWLLIMAFISDEIAFQLFTEMGPYYLNKYGICISMAGLAFFPNITSSFWIILPFYAFLNVFTGLDFLGIFRYSQYISVKYSELIISWLNIVMSIISLTLPGIVALIAPNDTIKQWTFIFLIISLIVFISITIFILFATSSPRKWALETNNNTIINNTDVVEKKIEEKF</sequence>
<dbReference type="Gene3D" id="1.20.1250.20">
    <property type="entry name" value="MFS general substrate transporter like domains"/>
    <property type="match status" value="2"/>
</dbReference>
<evidence type="ECO:0000313" key="2">
    <source>
        <dbReference type="EMBL" id="KAF7638670.1"/>
    </source>
</evidence>
<feature type="transmembrane region" description="Helical" evidence="1">
    <location>
        <begin position="185"/>
        <end position="205"/>
    </location>
</feature>
<reference evidence="2" key="1">
    <citation type="journal article" date="2020" name="Ecol. Evol.">
        <title>Genome structure and content of the rice root-knot nematode (Meloidogyne graminicola).</title>
        <authorList>
            <person name="Phan N.T."/>
            <person name="Danchin E.G.J."/>
            <person name="Klopp C."/>
            <person name="Perfus-Barbeoch L."/>
            <person name="Kozlowski D.K."/>
            <person name="Koutsovoulos G.D."/>
            <person name="Lopez-Roques C."/>
            <person name="Bouchez O."/>
            <person name="Zahm M."/>
            <person name="Besnard G."/>
            <person name="Bellafiore S."/>
        </authorList>
    </citation>
    <scope>NUCLEOTIDE SEQUENCE</scope>
    <source>
        <strain evidence="2">VN-18</strain>
    </source>
</reference>
<dbReference type="SUPFAM" id="SSF103473">
    <property type="entry name" value="MFS general substrate transporter"/>
    <property type="match status" value="1"/>
</dbReference>
<dbReference type="EMBL" id="JABEBT010000010">
    <property type="protein sequence ID" value="KAF7638670.1"/>
    <property type="molecule type" value="Genomic_DNA"/>
</dbReference>